<keyword evidence="1" id="KW-1133">Transmembrane helix</keyword>
<dbReference type="InterPro" id="IPR012667">
    <property type="entry name" value="CbtB_put"/>
</dbReference>
<sequence>MSVAIQKLISLQLSPTLAKTMFILQWVILLAWIPITLYGLFFSPIMALHNAVHPARHSVTIVPCH</sequence>
<evidence type="ECO:0000313" key="2">
    <source>
        <dbReference type="EMBL" id="MFB9759332.1"/>
    </source>
</evidence>
<gene>
    <name evidence="2" type="ORF">ACFFMS_12875</name>
</gene>
<organism evidence="2 3">
    <name type="scientific">Ectobacillus funiculus</name>
    <dbReference type="NCBI Taxonomy" id="137993"/>
    <lineage>
        <taxon>Bacteria</taxon>
        <taxon>Bacillati</taxon>
        <taxon>Bacillota</taxon>
        <taxon>Bacilli</taxon>
        <taxon>Bacillales</taxon>
        <taxon>Bacillaceae</taxon>
        <taxon>Ectobacillus</taxon>
    </lineage>
</organism>
<evidence type="ECO:0000313" key="3">
    <source>
        <dbReference type="Proteomes" id="UP001589609"/>
    </source>
</evidence>
<dbReference type="RefSeq" id="WP_379949636.1">
    <property type="nucleotide sequence ID" value="NZ_JBHMAF010000068.1"/>
</dbReference>
<dbReference type="EMBL" id="JBHMAF010000068">
    <property type="protein sequence ID" value="MFB9759332.1"/>
    <property type="molecule type" value="Genomic_DNA"/>
</dbReference>
<keyword evidence="1" id="KW-0472">Membrane</keyword>
<comment type="caution">
    <text evidence="2">The sequence shown here is derived from an EMBL/GenBank/DDBJ whole genome shotgun (WGS) entry which is preliminary data.</text>
</comment>
<dbReference type="Proteomes" id="UP001589609">
    <property type="component" value="Unassembled WGS sequence"/>
</dbReference>
<keyword evidence="1" id="KW-0812">Transmembrane</keyword>
<protein>
    <submittedName>
        <fullName evidence="2">CbtB-domain containing protein</fullName>
    </submittedName>
</protein>
<dbReference type="Pfam" id="PF09489">
    <property type="entry name" value="CbtB"/>
    <property type="match status" value="1"/>
</dbReference>
<feature type="transmembrane region" description="Helical" evidence="1">
    <location>
        <begin position="21"/>
        <end position="41"/>
    </location>
</feature>
<evidence type="ECO:0000256" key="1">
    <source>
        <dbReference type="SAM" id="Phobius"/>
    </source>
</evidence>
<keyword evidence="3" id="KW-1185">Reference proteome</keyword>
<accession>A0ABV5WFD9</accession>
<reference evidence="2 3" key="1">
    <citation type="submission" date="2024-09" db="EMBL/GenBank/DDBJ databases">
        <authorList>
            <person name="Sun Q."/>
            <person name="Mori K."/>
        </authorList>
    </citation>
    <scope>NUCLEOTIDE SEQUENCE [LARGE SCALE GENOMIC DNA]</scope>
    <source>
        <strain evidence="2 3">JCM 11201</strain>
    </source>
</reference>
<proteinExistence type="predicted"/>
<name>A0ABV5WFD9_9BACI</name>